<dbReference type="InterPro" id="IPR001279">
    <property type="entry name" value="Metallo-B-lactamas"/>
</dbReference>
<feature type="domain" description="Metallo-beta-lactamase" evidence="1">
    <location>
        <begin position="21"/>
        <end position="227"/>
    </location>
</feature>
<dbReference type="Gene3D" id="3.60.15.10">
    <property type="entry name" value="Ribonuclease Z/Hydroxyacylglutathione hydrolase-like"/>
    <property type="match status" value="1"/>
</dbReference>
<dbReference type="PANTHER" id="PTHR46018">
    <property type="entry name" value="ZINC PHOSPHODIESTERASE ELAC PROTEIN 1"/>
    <property type="match status" value="1"/>
</dbReference>
<protein>
    <recommendedName>
        <fullName evidence="1">Metallo-beta-lactamase domain-containing protein</fullName>
    </recommendedName>
</protein>
<dbReference type="PANTHER" id="PTHR46018:SF2">
    <property type="entry name" value="ZINC PHOSPHODIESTERASE ELAC PROTEIN 1"/>
    <property type="match status" value="1"/>
</dbReference>
<gene>
    <name evidence="2" type="ORF">METZ01_LOCUS245356</name>
</gene>
<organism evidence="2">
    <name type="scientific">marine metagenome</name>
    <dbReference type="NCBI Taxonomy" id="408172"/>
    <lineage>
        <taxon>unclassified sequences</taxon>
        <taxon>metagenomes</taxon>
        <taxon>ecological metagenomes</taxon>
    </lineage>
</organism>
<name>A0A382HZJ3_9ZZZZ</name>
<reference evidence="2" key="1">
    <citation type="submission" date="2018-05" db="EMBL/GenBank/DDBJ databases">
        <authorList>
            <person name="Lanie J.A."/>
            <person name="Ng W.-L."/>
            <person name="Kazmierczak K.M."/>
            <person name="Andrzejewski T.M."/>
            <person name="Davidsen T.M."/>
            <person name="Wayne K.J."/>
            <person name="Tettelin H."/>
            <person name="Glass J.I."/>
            <person name="Rusch D."/>
            <person name="Podicherti R."/>
            <person name="Tsui H.-C.T."/>
            <person name="Winkler M.E."/>
        </authorList>
    </citation>
    <scope>NUCLEOTIDE SEQUENCE</scope>
</reference>
<dbReference type="InterPro" id="IPR036866">
    <property type="entry name" value="RibonucZ/Hydroxyglut_hydro"/>
</dbReference>
<dbReference type="Pfam" id="PF12706">
    <property type="entry name" value="Lactamase_B_2"/>
    <property type="match status" value="1"/>
</dbReference>
<dbReference type="EMBL" id="UINC01064137">
    <property type="protein sequence ID" value="SVB92502.1"/>
    <property type="molecule type" value="Genomic_DNA"/>
</dbReference>
<dbReference type="SUPFAM" id="SSF56281">
    <property type="entry name" value="Metallo-hydrolase/oxidoreductase"/>
    <property type="match status" value="1"/>
</dbReference>
<dbReference type="AlphaFoldDB" id="A0A382HZJ3"/>
<sequence length="261" mass="29710">MKPTTLTFLGTADAVPEPGRDVASFVVNDTHLVDTGWRATARMIDHGLDPLDIKTIIMTHCHQDHYLGMPQFFFHWSQCWRPEMGGPSLTVYGPQDVVDVLDATWKFLLAERYPQFTWRPEVQVIEDGETIETDTFLLSACKTRHPVDGRCYTFLDHETGVKIGFTGDTAYHEPIAEHVRGCNLLLHDSTFPHDCPRERLDRDGHSTAVDAAKIARLADVQQLLLMHYQLERHEESITHAEKIFPDVSYAVEGEIVEVTRE</sequence>
<proteinExistence type="predicted"/>
<accession>A0A382HZJ3</accession>
<evidence type="ECO:0000313" key="2">
    <source>
        <dbReference type="EMBL" id="SVB92502.1"/>
    </source>
</evidence>
<evidence type="ECO:0000259" key="1">
    <source>
        <dbReference type="SMART" id="SM00849"/>
    </source>
</evidence>
<dbReference type="SMART" id="SM00849">
    <property type="entry name" value="Lactamase_B"/>
    <property type="match status" value="1"/>
</dbReference>
<dbReference type="GO" id="GO:0042781">
    <property type="term" value="F:3'-tRNA processing endoribonuclease activity"/>
    <property type="evidence" value="ECO:0007669"/>
    <property type="project" value="TreeGrafter"/>
</dbReference>